<dbReference type="EMBL" id="KZ504348">
    <property type="protein sequence ID" value="PKU62532.1"/>
    <property type="molecule type" value="Genomic_DNA"/>
</dbReference>
<keyword evidence="3" id="KW-1185">Reference proteome</keyword>
<dbReference type="InterPro" id="IPR002156">
    <property type="entry name" value="RNaseH_domain"/>
</dbReference>
<dbReference type="Gene3D" id="3.30.420.10">
    <property type="entry name" value="Ribonuclease H-like superfamily/Ribonuclease H"/>
    <property type="match status" value="1"/>
</dbReference>
<proteinExistence type="predicted"/>
<dbReference type="PANTHER" id="PTHR48475:SF1">
    <property type="entry name" value="RNASE H TYPE-1 DOMAIN-CONTAINING PROTEIN"/>
    <property type="match status" value="1"/>
</dbReference>
<gene>
    <name evidence="2" type="ORF">MA16_Dca028525</name>
</gene>
<feature type="domain" description="RNase H type-1" evidence="1">
    <location>
        <begin position="2"/>
        <end position="67"/>
    </location>
</feature>
<evidence type="ECO:0000313" key="2">
    <source>
        <dbReference type="EMBL" id="PKU62532.1"/>
    </source>
</evidence>
<dbReference type="PANTHER" id="PTHR48475">
    <property type="entry name" value="RIBONUCLEASE H"/>
    <property type="match status" value="1"/>
</dbReference>
<dbReference type="InterPro" id="IPR012337">
    <property type="entry name" value="RNaseH-like_sf"/>
</dbReference>
<dbReference type="InterPro" id="IPR036397">
    <property type="entry name" value="RNaseH_sf"/>
</dbReference>
<evidence type="ECO:0000259" key="1">
    <source>
        <dbReference type="Pfam" id="PF13456"/>
    </source>
</evidence>
<dbReference type="GO" id="GO:0003676">
    <property type="term" value="F:nucleic acid binding"/>
    <property type="evidence" value="ECO:0007669"/>
    <property type="project" value="InterPro"/>
</dbReference>
<dbReference type="GO" id="GO:0004523">
    <property type="term" value="F:RNA-DNA hybrid ribonuclease activity"/>
    <property type="evidence" value="ECO:0007669"/>
    <property type="project" value="InterPro"/>
</dbReference>
<protein>
    <recommendedName>
        <fullName evidence="1">RNase H type-1 domain-containing protein</fullName>
    </recommendedName>
</protein>
<dbReference type="SUPFAM" id="SSF53098">
    <property type="entry name" value="Ribonuclease H-like"/>
    <property type="match status" value="1"/>
</dbReference>
<sequence>MKIEKIHIYGDSQLIIKQIIGDFKINKPELISYHEYALKLLRQIPEVTLTRITRSENGKADALAKLAKELANPHKDPILITIQNRHALTPAIIQDDEGKEMQESLVISNENDWRDPFHQIFQRREITRK</sequence>
<dbReference type="AlphaFoldDB" id="A0A2I0VGJ5"/>
<accession>A0A2I0VGJ5</accession>
<dbReference type="Proteomes" id="UP000233837">
    <property type="component" value="Unassembled WGS sequence"/>
</dbReference>
<reference evidence="2 3" key="1">
    <citation type="journal article" date="2016" name="Sci. Rep.">
        <title>The Dendrobium catenatum Lindl. genome sequence provides insights into polysaccharide synthase, floral development and adaptive evolution.</title>
        <authorList>
            <person name="Zhang G.Q."/>
            <person name="Xu Q."/>
            <person name="Bian C."/>
            <person name="Tsai W.C."/>
            <person name="Yeh C.M."/>
            <person name="Liu K.W."/>
            <person name="Yoshida K."/>
            <person name="Zhang L.S."/>
            <person name="Chang S.B."/>
            <person name="Chen F."/>
            <person name="Shi Y."/>
            <person name="Su Y.Y."/>
            <person name="Zhang Y.Q."/>
            <person name="Chen L.J."/>
            <person name="Yin Y."/>
            <person name="Lin M."/>
            <person name="Huang H."/>
            <person name="Deng H."/>
            <person name="Wang Z.W."/>
            <person name="Zhu S.L."/>
            <person name="Zhao X."/>
            <person name="Deng C."/>
            <person name="Niu S.C."/>
            <person name="Huang J."/>
            <person name="Wang M."/>
            <person name="Liu G.H."/>
            <person name="Yang H.J."/>
            <person name="Xiao X.J."/>
            <person name="Hsiao Y.Y."/>
            <person name="Wu W.L."/>
            <person name="Chen Y.Y."/>
            <person name="Mitsuda N."/>
            <person name="Ohme-Takagi M."/>
            <person name="Luo Y.B."/>
            <person name="Van de Peer Y."/>
            <person name="Liu Z.J."/>
        </authorList>
    </citation>
    <scope>NUCLEOTIDE SEQUENCE [LARGE SCALE GENOMIC DNA]</scope>
    <source>
        <tissue evidence="2">The whole plant</tissue>
    </source>
</reference>
<name>A0A2I0VGJ5_9ASPA</name>
<reference evidence="2 3" key="2">
    <citation type="journal article" date="2017" name="Nature">
        <title>The Apostasia genome and the evolution of orchids.</title>
        <authorList>
            <person name="Zhang G.Q."/>
            <person name="Liu K.W."/>
            <person name="Li Z."/>
            <person name="Lohaus R."/>
            <person name="Hsiao Y.Y."/>
            <person name="Niu S.C."/>
            <person name="Wang J.Y."/>
            <person name="Lin Y.C."/>
            <person name="Xu Q."/>
            <person name="Chen L.J."/>
            <person name="Yoshida K."/>
            <person name="Fujiwara S."/>
            <person name="Wang Z.W."/>
            <person name="Zhang Y.Q."/>
            <person name="Mitsuda N."/>
            <person name="Wang M."/>
            <person name="Liu G.H."/>
            <person name="Pecoraro L."/>
            <person name="Huang H.X."/>
            <person name="Xiao X.J."/>
            <person name="Lin M."/>
            <person name="Wu X.Y."/>
            <person name="Wu W.L."/>
            <person name="Chen Y.Y."/>
            <person name="Chang S.B."/>
            <person name="Sakamoto S."/>
            <person name="Ohme-Takagi M."/>
            <person name="Yagi M."/>
            <person name="Zeng S.J."/>
            <person name="Shen C.Y."/>
            <person name="Yeh C.M."/>
            <person name="Luo Y.B."/>
            <person name="Tsai W.C."/>
            <person name="Van de Peer Y."/>
            <person name="Liu Z.J."/>
        </authorList>
    </citation>
    <scope>NUCLEOTIDE SEQUENCE [LARGE SCALE GENOMIC DNA]</scope>
    <source>
        <tissue evidence="2">The whole plant</tissue>
    </source>
</reference>
<evidence type="ECO:0000313" key="3">
    <source>
        <dbReference type="Proteomes" id="UP000233837"/>
    </source>
</evidence>
<organism evidence="2 3">
    <name type="scientific">Dendrobium catenatum</name>
    <dbReference type="NCBI Taxonomy" id="906689"/>
    <lineage>
        <taxon>Eukaryota</taxon>
        <taxon>Viridiplantae</taxon>
        <taxon>Streptophyta</taxon>
        <taxon>Embryophyta</taxon>
        <taxon>Tracheophyta</taxon>
        <taxon>Spermatophyta</taxon>
        <taxon>Magnoliopsida</taxon>
        <taxon>Liliopsida</taxon>
        <taxon>Asparagales</taxon>
        <taxon>Orchidaceae</taxon>
        <taxon>Epidendroideae</taxon>
        <taxon>Malaxideae</taxon>
        <taxon>Dendrobiinae</taxon>
        <taxon>Dendrobium</taxon>
    </lineage>
</organism>
<dbReference type="Pfam" id="PF13456">
    <property type="entry name" value="RVT_3"/>
    <property type="match status" value="1"/>
</dbReference>